<feature type="compositionally biased region" description="Polar residues" evidence="1">
    <location>
        <begin position="1"/>
        <end position="11"/>
    </location>
</feature>
<evidence type="ECO:0000313" key="3">
    <source>
        <dbReference type="EMBL" id="BCJ40792.1"/>
    </source>
</evidence>
<keyword evidence="2" id="KW-0812">Transmembrane</keyword>
<keyword evidence="4" id="KW-1185">Reference proteome</keyword>
<organism evidence="3 4">
    <name type="scientific">Actinoplanes ianthinogenes</name>
    <dbReference type="NCBI Taxonomy" id="122358"/>
    <lineage>
        <taxon>Bacteria</taxon>
        <taxon>Bacillati</taxon>
        <taxon>Actinomycetota</taxon>
        <taxon>Actinomycetes</taxon>
        <taxon>Micromonosporales</taxon>
        <taxon>Micromonosporaceae</taxon>
        <taxon>Actinoplanes</taxon>
    </lineage>
</organism>
<evidence type="ECO:0000256" key="1">
    <source>
        <dbReference type="SAM" id="MobiDB-lite"/>
    </source>
</evidence>
<evidence type="ECO:0000256" key="2">
    <source>
        <dbReference type="SAM" id="Phobius"/>
    </source>
</evidence>
<proteinExistence type="predicted"/>
<name>A0ABM7LNJ0_9ACTN</name>
<sequence>MAFSAQLTAASDANALGSGDPAETTLKSSVNGCLPYVWAIWISVLLAGLLGVAKPMANL</sequence>
<evidence type="ECO:0000313" key="4">
    <source>
        <dbReference type="Proteomes" id="UP000676967"/>
    </source>
</evidence>
<keyword evidence="2" id="KW-1133">Transmembrane helix</keyword>
<dbReference type="Proteomes" id="UP000676967">
    <property type="component" value="Chromosome"/>
</dbReference>
<dbReference type="EMBL" id="AP023356">
    <property type="protein sequence ID" value="BCJ40792.1"/>
    <property type="molecule type" value="Genomic_DNA"/>
</dbReference>
<reference evidence="3 4" key="1">
    <citation type="submission" date="2020-08" db="EMBL/GenBank/DDBJ databases">
        <title>Whole genome shotgun sequence of Actinoplanes ianthinogenes NBRC 13996.</title>
        <authorList>
            <person name="Komaki H."/>
            <person name="Tamura T."/>
        </authorList>
    </citation>
    <scope>NUCLEOTIDE SEQUENCE [LARGE SCALE GENOMIC DNA]</scope>
    <source>
        <strain evidence="3 4">NBRC 13996</strain>
    </source>
</reference>
<feature type="transmembrane region" description="Helical" evidence="2">
    <location>
        <begin position="36"/>
        <end position="53"/>
    </location>
</feature>
<keyword evidence="2" id="KW-0472">Membrane</keyword>
<feature type="region of interest" description="Disordered" evidence="1">
    <location>
        <begin position="1"/>
        <end position="25"/>
    </location>
</feature>
<gene>
    <name evidence="3" type="ORF">Aiant_14490</name>
</gene>
<protein>
    <submittedName>
        <fullName evidence="3">Uncharacterized protein</fullName>
    </submittedName>
</protein>
<accession>A0ABM7LNJ0</accession>